<protein>
    <recommendedName>
        <fullName evidence="8">Rhodopsin domain-containing protein</fullName>
    </recommendedName>
</protein>
<accession>A0A9W8YBR6</accession>
<evidence type="ECO:0000256" key="7">
    <source>
        <dbReference type="SAM" id="Phobius"/>
    </source>
</evidence>
<evidence type="ECO:0000256" key="3">
    <source>
        <dbReference type="ARBA" id="ARBA00022989"/>
    </source>
</evidence>
<feature type="transmembrane region" description="Helical" evidence="7">
    <location>
        <begin position="42"/>
        <end position="67"/>
    </location>
</feature>
<comment type="subcellular location">
    <subcellularLocation>
        <location evidence="1">Membrane</location>
        <topology evidence="1">Multi-pass membrane protein</topology>
    </subcellularLocation>
</comment>
<evidence type="ECO:0000313" key="10">
    <source>
        <dbReference type="Proteomes" id="UP001140560"/>
    </source>
</evidence>
<evidence type="ECO:0000313" key="9">
    <source>
        <dbReference type="EMBL" id="KAJ4372881.1"/>
    </source>
</evidence>
<keyword evidence="10" id="KW-1185">Reference proteome</keyword>
<evidence type="ECO:0000256" key="2">
    <source>
        <dbReference type="ARBA" id="ARBA00022692"/>
    </source>
</evidence>
<feature type="transmembrane region" description="Helical" evidence="7">
    <location>
        <begin position="206"/>
        <end position="231"/>
    </location>
</feature>
<name>A0A9W8YBR6_9PLEO</name>
<dbReference type="AlphaFoldDB" id="A0A9W8YBR6"/>
<dbReference type="Proteomes" id="UP001140560">
    <property type="component" value="Unassembled WGS sequence"/>
</dbReference>
<evidence type="ECO:0000259" key="8">
    <source>
        <dbReference type="Pfam" id="PF20684"/>
    </source>
</evidence>
<dbReference type="PANTHER" id="PTHR33048:SF162">
    <property type="entry name" value="SATRATOXIN BIOSYNTHESIS SC1 CLUSTER PROTEIN 4"/>
    <property type="match status" value="1"/>
</dbReference>
<dbReference type="EMBL" id="JAPEUY010000005">
    <property type="protein sequence ID" value="KAJ4372881.1"/>
    <property type="molecule type" value="Genomic_DNA"/>
</dbReference>
<proteinExistence type="inferred from homology"/>
<reference evidence="9" key="1">
    <citation type="submission" date="2022-10" db="EMBL/GenBank/DDBJ databases">
        <title>Tapping the CABI collections for fungal endophytes: first genome assemblies for Collariella, Neodidymelliopsis, Ascochyta clinopodiicola, Didymella pomorum, Didymosphaeria variabile, Neocosmospora piperis and Neocucurbitaria cava.</title>
        <authorList>
            <person name="Hill R."/>
        </authorList>
    </citation>
    <scope>NUCLEOTIDE SEQUENCE</scope>
    <source>
        <strain evidence="9">IMI 356814</strain>
    </source>
</reference>
<dbReference type="PANTHER" id="PTHR33048">
    <property type="entry name" value="PTH11-LIKE INTEGRAL MEMBRANE PROTEIN (AFU_ORTHOLOGUE AFUA_5G11245)"/>
    <property type="match status" value="1"/>
</dbReference>
<keyword evidence="2 7" id="KW-0812">Transmembrane</keyword>
<feature type="domain" description="Rhodopsin" evidence="8">
    <location>
        <begin position="136"/>
        <end position="232"/>
    </location>
</feature>
<comment type="similarity">
    <text evidence="5">Belongs to the SAT4 family.</text>
</comment>
<dbReference type="GO" id="GO:0016020">
    <property type="term" value="C:membrane"/>
    <property type="evidence" value="ECO:0007669"/>
    <property type="project" value="UniProtKB-SubCell"/>
</dbReference>
<keyword evidence="4 7" id="KW-0472">Membrane</keyword>
<feature type="compositionally biased region" description="Gly residues" evidence="6">
    <location>
        <begin position="249"/>
        <end position="265"/>
    </location>
</feature>
<gene>
    <name evidence="9" type="ORF">N0V83_003172</name>
</gene>
<dbReference type="OrthoDB" id="444631at2759"/>
<dbReference type="Pfam" id="PF20684">
    <property type="entry name" value="Fung_rhodopsin"/>
    <property type="match status" value="1"/>
</dbReference>
<sequence length="336" mass="36224">MALNYTELMILIWVLWSIAFSSTALRGLSRWHSQHRLYADDYFVFFGLISLTGLSAVITCLLPQFFLASAYSRDAARDPMTPLPLPPDEFVERTRTSLKLIIHGIQLPDMQATVQILERNAPDDLHRADISIKFATSADVVADAIIMTLPLNLLRKLQITPSQKFGLAVIFSLGTIIIAFAFARLVQVTKATSNPNPLTLADGPVLLSMWSHIESSVSIIVATLPAFRYLLSSKAGRTRPGAYNSSSGGPRGGGGYYGGGSGGLQQSGSSVKSRAKRVLGASAWARSTGGGGDSAIRLPSNDERGRNGSNDWGSETELRPIGGIEKHVDYTVTRSG</sequence>
<dbReference type="InterPro" id="IPR049326">
    <property type="entry name" value="Rhodopsin_dom_fungi"/>
</dbReference>
<feature type="region of interest" description="Disordered" evidence="6">
    <location>
        <begin position="238"/>
        <end position="320"/>
    </location>
</feature>
<organism evidence="9 10">
    <name type="scientific">Neocucurbitaria cava</name>
    <dbReference type="NCBI Taxonomy" id="798079"/>
    <lineage>
        <taxon>Eukaryota</taxon>
        <taxon>Fungi</taxon>
        <taxon>Dikarya</taxon>
        <taxon>Ascomycota</taxon>
        <taxon>Pezizomycotina</taxon>
        <taxon>Dothideomycetes</taxon>
        <taxon>Pleosporomycetidae</taxon>
        <taxon>Pleosporales</taxon>
        <taxon>Pleosporineae</taxon>
        <taxon>Cucurbitariaceae</taxon>
        <taxon>Neocucurbitaria</taxon>
    </lineage>
</organism>
<feature type="transmembrane region" description="Helical" evidence="7">
    <location>
        <begin position="165"/>
        <end position="186"/>
    </location>
</feature>
<keyword evidence="3 7" id="KW-1133">Transmembrane helix</keyword>
<comment type="caution">
    <text evidence="9">The sequence shown here is derived from an EMBL/GenBank/DDBJ whole genome shotgun (WGS) entry which is preliminary data.</text>
</comment>
<evidence type="ECO:0000256" key="4">
    <source>
        <dbReference type="ARBA" id="ARBA00023136"/>
    </source>
</evidence>
<dbReference type="InterPro" id="IPR052337">
    <property type="entry name" value="SAT4-like"/>
</dbReference>
<evidence type="ECO:0000256" key="6">
    <source>
        <dbReference type="SAM" id="MobiDB-lite"/>
    </source>
</evidence>
<evidence type="ECO:0000256" key="5">
    <source>
        <dbReference type="ARBA" id="ARBA00038359"/>
    </source>
</evidence>
<evidence type="ECO:0000256" key="1">
    <source>
        <dbReference type="ARBA" id="ARBA00004141"/>
    </source>
</evidence>